<keyword evidence="4" id="KW-1133">Transmembrane helix</keyword>
<keyword evidence="4" id="KW-0472">Membrane</keyword>
<dbReference type="PANTHER" id="PTHR33365">
    <property type="entry name" value="YALI0B05434P"/>
    <property type="match status" value="1"/>
</dbReference>
<reference evidence="5 6" key="1">
    <citation type="journal article" date="2016" name="Front. Microbiol.">
        <title>Genome and transcriptome sequences reveal the specific parasitism of the nematophagous Purpureocillium lilacinum 36-1.</title>
        <authorList>
            <person name="Xie J."/>
            <person name="Li S."/>
            <person name="Mo C."/>
            <person name="Xiao X."/>
            <person name="Peng D."/>
            <person name="Wang G."/>
            <person name="Xiao Y."/>
        </authorList>
    </citation>
    <scope>NUCLEOTIDE SEQUENCE [LARGE SCALE GENOMIC DNA]</scope>
    <source>
        <strain evidence="5 6">36-1</strain>
    </source>
</reference>
<keyword evidence="4" id="KW-0812">Transmembrane</keyword>
<evidence type="ECO:0000313" key="5">
    <source>
        <dbReference type="EMBL" id="PWI66606.1"/>
    </source>
</evidence>
<dbReference type="InterPro" id="IPR021765">
    <property type="entry name" value="UstYa-like"/>
</dbReference>
<comment type="pathway">
    <text evidence="1">Mycotoxin biosynthesis.</text>
</comment>
<evidence type="ECO:0000313" key="6">
    <source>
        <dbReference type="Proteomes" id="UP000245956"/>
    </source>
</evidence>
<evidence type="ECO:0000256" key="3">
    <source>
        <dbReference type="SAM" id="MobiDB-lite"/>
    </source>
</evidence>
<evidence type="ECO:0000256" key="1">
    <source>
        <dbReference type="ARBA" id="ARBA00004685"/>
    </source>
</evidence>
<evidence type="ECO:0000256" key="4">
    <source>
        <dbReference type="SAM" id="Phobius"/>
    </source>
</evidence>
<evidence type="ECO:0000256" key="2">
    <source>
        <dbReference type="ARBA" id="ARBA00035112"/>
    </source>
</evidence>
<organism evidence="5 6">
    <name type="scientific">Purpureocillium lilacinum</name>
    <name type="common">Paecilomyces lilacinus</name>
    <dbReference type="NCBI Taxonomy" id="33203"/>
    <lineage>
        <taxon>Eukaryota</taxon>
        <taxon>Fungi</taxon>
        <taxon>Dikarya</taxon>
        <taxon>Ascomycota</taxon>
        <taxon>Pezizomycotina</taxon>
        <taxon>Sordariomycetes</taxon>
        <taxon>Hypocreomycetidae</taxon>
        <taxon>Hypocreales</taxon>
        <taxon>Ophiocordycipitaceae</taxon>
        <taxon>Purpureocillium</taxon>
    </lineage>
</organism>
<comment type="similarity">
    <text evidence="2">Belongs to the ustYa family.</text>
</comment>
<feature type="transmembrane region" description="Helical" evidence="4">
    <location>
        <begin position="44"/>
        <end position="62"/>
    </location>
</feature>
<gene>
    <name evidence="5" type="ORF">PCL_05019</name>
</gene>
<feature type="region of interest" description="Disordered" evidence="3">
    <location>
        <begin position="1"/>
        <end position="30"/>
    </location>
</feature>
<protein>
    <recommendedName>
        <fullName evidence="7">Tat pathway signal sequence</fullName>
    </recommendedName>
</protein>
<evidence type="ECO:0008006" key="7">
    <source>
        <dbReference type="Google" id="ProtNLM"/>
    </source>
</evidence>
<comment type="caution">
    <text evidence="5">The sequence shown here is derived from an EMBL/GenBank/DDBJ whole genome shotgun (WGS) entry which is preliminary data.</text>
</comment>
<sequence length="237" mass="27065">MYPTPRPTYSPLEQTPEGSSCDDDASIDQSTKPSRWRYECCKKIIISIVWLALGFCLGLTANRKPEMESEPRWSFTDGTASLIAVSEEDIKRSNKMSDDDWFNSTVEYGTQHGGGYMATMELFHQLHCLNMLRKAIHSDYYKKMAPLANGTRPHILKTHLDHCLEIIRQVISCQGDTGLITFHWVQGNPVAYPDFNTWHQCRDPEEILAWSKAREAPLKSQLKKGMFSNLIEMPHAP</sequence>
<accession>A0A2U3DWI0</accession>
<dbReference type="GO" id="GO:0043386">
    <property type="term" value="P:mycotoxin biosynthetic process"/>
    <property type="evidence" value="ECO:0007669"/>
    <property type="project" value="InterPro"/>
</dbReference>
<dbReference type="EMBL" id="LCWV01000024">
    <property type="protein sequence ID" value="PWI66606.1"/>
    <property type="molecule type" value="Genomic_DNA"/>
</dbReference>
<dbReference type="Proteomes" id="UP000245956">
    <property type="component" value="Unassembled WGS sequence"/>
</dbReference>
<dbReference type="Pfam" id="PF11807">
    <property type="entry name" value="UstYa"/>
    <property type="match status" value="1"/>
</dbReference>
<proteinExistence type="inferred from homology"/>
<name>A0A2U3DWI0_PURLI</name>
<dbReference type="PANTHER" id="PTHR33365:SF4">
    <property type="entry name" value="CYCLOCHLOROTINE BIOSYNTHESIS PROTEIN O"/>
    <property type="match status" value="1"/>
</dbReference>
<dbReference type="AlphaFoldDB" id="A0A2U3DWI0"/>